<gene>
    <name evidence="4" type="ORF">NBG84_30280</name>
</gene>
<keyword evidence="1 2" id="KW-0732">Signal</keyword>
<dbReference type="Gene3D" id="2.130.10.130">
    <property type="entry name" value="Integrin alpha, N-terminal"/>
    <property type="match status" value="1"/>
</dbReference>
<protein>
    <submittedName>
        <fullName evidence="4">FG-GAP-like repeat-containing protein</fullName>
    </submittedName>
</protein>
<dbReference type="EMBL" id="JAMQAW010000041">
    <property type="protein sequence ID" value="MCM2392523.1"/>
    <property type="molecule type" value="Genomic_DNA"/>
</dbReference>
<evidence type="ECO:0000313" key="4">
    <source>
        <dbReference type="EMBL" id="MCM2392523.1"/>
    </source>
</evidence>
<dbReference type="InterPro" id="IPR011044">
    <property type="entry name" value="Quino_amine_DH_bsu"/>
</dbReference>
<sequence>MGRRALVRGATAAAVSFTLAVGLGPLSAGSAHGGTVTGEVVVPASTAMVPRTGLLSAGSSGFLRYEEGRGQLWTTYDGVDTVVDASGTDAYGVTSAGAGSDVVARYNSSTRTVTLRNMTSGQVSTVALPDGHSYYSTLGSTVVTTAGAPGTNSVWHLLDVRTDGSVTDRTVEGVPSGVHLWPATGLGDARGQVVRYRKGDDEVTGWLDVEQGRFTALPYTVLPWHSMVALSPTHLVWCYDGTLHVASRQNPAAAVRTVPVGNIAQVLGLVGDTVVVSRYDSALGQYDLDRAVSRVEAVPLDGSAPRTLLARTSRQAVATPDGGLLVAGGADPDRWGVSLIEAAGGGGGVTVRRIADAYPRQTAHTVSQLTLTQGRLTTVEQDPVGDWTYLHTRETGVAGSPTAGARTTRGRIAPEIYSYSRPRLIDTGDGRTVFSGYGTSAVQQPQLLGPAQSLPGTRIDSSRSFQTAIAANGRFAALARPHDSNGVVETRIVDLDTGRTVYTTTETVRAMWGTTVWVMSGNDTVVPVDLLTGKRGEPVGFGRGCLLNDFQAVGRWLLWNCVLNSEGQGVYDTVTKRNLTLVSGSGWEQAQLGDGFVATVEAGRLKVIDVRSGTPVSHTAGKFEGNAWDVDPYTGVIAQLRSDNTIRLTSSDVPVSALAQRDATVAASVDVKGGAAQWSPKWWLNKTAASWKLVINNRAGTAVRALSGGVARGVVIPAWNGKDDSGRLVSNGGYDWKLTVTPADGQGAALTRTGTVRVTGAAAARRDFVGSDGFGELMTLNGSGGLAYQYGTGKGTFTGRRTGSGWPTTVKAVPFGDLSGDRCNDVLVRFSSGALRAYRPACGAAATPSTAYTSLGSGWNQYDVLTSPGDISGDGRADLIARRPSTGDVYLYKATSTGTLSARVKIASKWTGYKKILGAGDLNGDGYADLLAQDRSNELWRYDGTATGKFKSRVKVFNNWGASYNVIVAVGDITGDGRVDIVSRDTSGTVWRNSGNGKGSFGGPTRIATGWQGYKGLF</sequence>
<evidence type="ECO:0000259" key="3">
    <source>
        <dbReference type="Pfam" id="PF13860"/>
    </source>
</evidence>
<dbReference type="InterPro" id="IPR028994">
    <property type="entry name" value="Integrin_alpha_N"/>
</dbReference>
<dbReference type="PANTHER" id="PTHR46580">
    <property type="entry name" value="SENSOR KINASE-RELATED"/>
    <property type="match status" value="1"/>
</dbReference>
<dbReference type="Proteomes" id="UP001431429">
    <property type="component" value="Unassembled WGS sequence"/>
</dbReference>
<organism evidence="4 5">
    <name type="scientific">Streptomyces albipurpureus</name>
    <dbReference type="NCBI Taxonomy" id="2897419"/>
    <lineage>
        <taxon>Bacteria</taxon>
        <taxon>Bacillati</taxon>
        <taxon>Actinomycetota</taxon>
        <taxon>Actinomycetes</taxon>
        <taxon>Kitasatosporales</taxon>
        <taxon>Streptomycetaceae</taxon>
        <taxon>Streptomyces</taxon>
    </lineage>
</organism>
<dbReference type="Pfam" id="PF13517">
    <property type="entry name" value="FG-GAP_3"/>
    <property type="match status" value="1"/>
</dbReference>
<dbReference type="Gene3D" id="2.60.40.4070">
    <property type="match status" value="1"/>
</dbReference>
<accession>A0ABT0UVB2</accession>
<feature type="chain" id="PRO_5045484173" evidence="2">
    <location>
        <begin position="21"/>
        <end position="1018"/>
    </location>
</feature>
<dbReference type="RefSeq" id="WP_250922850.1">
    <property type="nucleotide sequence ID" value="NZ_JAMQAW010000041.1"/>
</dbReference>
<evidence type="ECO:0000313" key="5">
    <source>
        <dbReference type="Proteomes" id="UP001431429"/>
    </source>
</evidence>
<evidence type="ECO:0000256" key="2">
    <source>
        <dbReference type="SAM" id="SignalP"/>
    </source>
</evidence>
<dbReference type="InterPro" id="IPR025965">
    <property type="entry name" value="FlgD/Vpr_Ig-like"/>
</dbReference>
<reference evidence="4" key="1">
    <citation type="submission" date="2022-06" db="EMBL/GenBank/DDBJ databases">
        <title>Genome public.</title>
        <authorList>
            <person name="Sun Q."/>
        </authorList>
    </citation>
    <scope>NUCLEOTIDE SEQUENCE</scope>
    <source>
        <strain evidence="4">CWNU-1</strain>
    </source>
</reference>
<feature type="signal peptide" evidence="2">
    <location>
        <begin position="1"/>
        <end position="20"/>
    </location>
</feature>
<keyword evidence="5" id="KW-1185">Reference proteome</keyword>
<feature type="domain" description="FlgD/Vpr Ig-like" evidence="3">
    <location>
        <begin position="678"/>
        <end position="741"/>
    </location>
</feature>
<evidence type="ECO:0000256" key="1">
    <source>
        <dbReference type="ARBA" id="ARBA00022729"/>
    </source>
</evidence>
<dbReference type="Pfam" id="PF13860">
    <property type="entry name" value="FlgD_ig"/>
    <property type="match status" value="1"/>
</dbReference>
<dbReference type="PANTHER" id="PTHR46580:SF4">
    <property type="entry name" value="ATP_GTP-BINDING PROTEIN"/>
    <property type="match status" value="1"/>
</dbReference>
<comment type="caution">
    <text evidence="4">The sequence shown here is derived from an EMBL/GenBank/DDBJ whole genome shotgun (WGS) entry which is preliminary data.</text>
</comment>
<dbReference type="SUPFAM" id="SSF50969">
    <property type="entry name" value="YVTN repeat-like/Quinoprotein amine dehydrogenase"/>
    <property type="match status" value="1"/>
</dbReference>
<proteinExistence type="predicted"/>
<dbReference type="InterPro" id="IPR013517">
    <property type="entry name" value="FG-GAP"/>
</dbReference>
<name>A0ABT0UVB2_9ACTN</name>
<dbReference type="SUPFAM" id="SSF69318">
    <property type="entry name" value="Integrin alpha N-terminal domain"/>
    <property type="match status" value="1"/>
</dbReference>